<dbReference type="Ensembl" id="ENSCPIT00010011359.1">
    <property type="protein sequence ID" value="ENSCPIP00010009651.1"/>
    <property type="gene ID" value="ENSCPIG00010007446.1"/>
</dbReference>
<evidence type="ECO:0000313" key="4">
    <source>
        <dbReference type="Proteomes" id="UP000694543"/>
    </source>
</evidence>
<feature type="compositionally biased region" description="Basic and acidic residues" evidence="1">
    <location>
        <begin position="196"/>
        <end position="208"/>
    </location>
</feature>
<name>A0A8C3LG27_CHRPC</name>
<feature type="compositionally biased region" description="Basic and acidic residues" evidence="1">
    <location>
        <begin position="274"/>
        <end position="297"/>
    </location>
</feature>
<reference evidence="3" key="1">
    <citation type="submission" date="2025-08" db="UniProtKB">
        <authorList>
            <consortium name="Ensembl"/>
        </authorList>
    </citation>
    <scope>IDENTIFICATION</scope>
</reference>
<dbReference type="Pfam" id="PF15477">
    <property type="entry name" value="SMAP"/>
    <property type="match status" value="1"/>
</dbReference>
<feature type="region of interest" description="Disordered" evidence="1">
    <location>
        <begin position="196"/>
        <end position="251"/>
    </location>
</feature>
<keyword evidence="4" id="KW-1185">Reference proteome</keyword>
<feature type="region of interest" description="Disordered" evidence="1">
    <location>
        <begin position="267"/>
        <end position="461"/>
    </location>
</feature>
<feature type="region of interest" description="Disordered" evidence="1">
    <location>
        <begin position="119"/>
        <end position="147"/>
    </location>
</feature>
<protein>
    <recommendedName>
        <fullName evidence="2">Small acidic protein-like domain-containing protein</fullName>
    </recommendedName>
</protein>
<feature type="domain" description="Small acidic protein-like" evidence="2">
    <location>
        <begin position="519"/>
        <end position="592"/>
    </location>
</feature>
<dbReference type="PANTHER" id="PTHR22426:SF1">
    <property type="entry name" value="LYSINE-RICH NUCLEOLAR PROTEIN 1"/>
    <property type="match status" value="1"/>
</dbReference>
<feature type="region of interest" description="Disordered" evidence="1">
    <location>
        <begin position="1"/>
        <end position="29"/>
    </location>
</feature>
<reference evidence="3" key="2">
    <citation type="submission" date="2025-09" db="UniProtKB">
        <authorList>
            <consortium name="Ensembl"/>
        </authorList>
    </citation>
    <scope>IDENTIFICATION</scope>
</reference>
<feature type="compositionally biased region" description="Basic residues" evidence="1">
    <location>
        <begin position="234"/>
        <end position="244"/>
    </location>
</feature>
<dbReference type="Proteomes" id="UP000694543">
    <property type="component" value="Unplaced"/>
</dbReference>
<dbReference type="AlphaFoldDB" id="A0A8C3LG27"/>
<evidence type="ECO:0000313" key="3">
    <source>
        <dbReference type="Ensembl" id="ENSCPIP00010009651.1"/>
    </source>
</evidence>
<accession>A0A8C3LG27</accession>
<sequence>MTVNKKRKQVHEETAQKKKKVRSSGSQTVIKTEKRIQAVTEAQDDDWFETKTKVRKKESVKEDECSDQLNLKKKKKKKRKVRFELPREACSEDFLYVQGLQDLEQEESEVKCSKGKVFKKKRKKDQYHASLSLESKQNSDVRLSSHYSDDMQENKFAFAKSGRNNTLNLKLDGEVAKKKKKKDTFSLALGDIQDSEYKQSQKDCRETNVHPSEGRSITGDRHGTDTIHNDGKGCMRRKKRKKKKSDSFLPLAGNQNISTVCYSSIALSGFGGGHRKEIRLTDKEEKDATENPESVRETKKKKKKSKDVSSLKCKDHQCYSQRVVDEHLPTLQEVESEDEELSGRKISKKSKNNNEATKKKKKRKIKKDKETTFSKVSLSNDCAPKSQKITPLKSNKNNKERKMKPAECVTGDTAGDRVLCNSNHMLSDKKRKTVPEDSAEESRSNASIKKKRMKIEDGGDKMLEDMDDVTVVQEKKGNCDEINIDKARRQALQEEIDRESGKTNIFSPKENMDTKIGQWSTAAFQSSERGMKFLRLMGGFKKGSAPMEDLSVTTSKSNMALNREGEEKLQQALKMEFDKAMDLKQHRRIGLGFQPAANKKVYIDKYASRSVKFED</sequence>
<evidence type="ECO:0000259" key="2">
    <source>
        <dbReference type="Pfam" id="PF15477"/>
    </source>
</evidence>
<organism evidence="3 4">
    <name type="scientific">Chrysolophus pictus</name>
    <name type="common">Golden pheasant</name>
    <name type="synonym">Phasianus pictus</name>
    <dbReference type="NCBI Taxonomy" id="9089"/>
    <lineage>
        <taxon>Eukaryota</taxon>
        <taxon>Metazoa</taxon>
        <taxon>Chordata</taxon>
        <taxon>Craniata</taxon>
        <taxon>Vertebrata</taxon>
        <taxon>Euteleostomi</taxon>
        <taxon>Archelosauria</taxon>
        <taxon>Archosauria</taxon>
        <taxon>Dinosauria</taxon>
        <taxon>Saurischia</taxon>
        <taxon>Theropoda</taxon>
        <taxon>Coelurosauria</taxon>
        <taxon>Aves</taxon>
        <taxon>Neognathae</taxon>
        <taxon>Galloanserae</taxon>
        <taxon>Galliformes</taxon>
        <taxon>Phasianidae</taxon>
        <taxon>Phasianinae</taxon>
        <taxon>Chrysolophus</taxon>
    </lineage>
</organism>
<dbReference type="InterPro" id="IPR028124">
    <property type="entry name" value="SMAP_dom"/>
</dbReference>
<feature type="compositionally biased region" description="Polar residues" evidence="1">
    <location>
        <begin position="132"/>
        <end position="146"/>
    </location>
</feature>
<feature type="region of interest" description="Disordered" evidence="1">
    <location>
        <begin position="493"/>
        <end position="512"/>
    </location>
</feature>
<feature type="compositionally biased region" description="Basic and acidic residues" evidence="1">
    <location>
        <begin position="306"/>
        <end position="328"/>
    </location>
</feature>
<proteinExistence type="predicted"/>
<feature type="compositionally biased region" description="Basic and acidic residues" evidence="1">
    <location>
        <begin position="218"/>
        <end position="233"/>
    </location>
</feature>
<dbReference type="PANTHER" id="PTHR22426">
    <property type="entry name" value="ARGININE_SERINE-RICH COILED-COIL PROTEIN 2"/>
    <property type="match status" value="1"/>
</dbReference>
<evidence type="ECO:0000256" key="1">
    <source>
        <dbReference type="SAM" id="MobiDB-lite"/>
    </source>
</evidence>